<evidence type="ECO:0000259" key="15">
    <source>
        <dbReference type="Pfam" id="PF02932"/>
    </source>
</evidence>
<dbReference type="GO" id="GO:0005230">
    <property type="term" value="F:extracellular ligand-gated monoatomic ion channel activity"/>
    <property type="evidence" value="ECO:0007669"/>
    <property type="project" value="InterPro"/>
</dbReference>
<dbReference type="Proteomes" id="UP001321473">
    <property type="component" value="Unassembled WGS sequence"/>
</dbReference>
<evidence type="ECO:0000259" key="14">
    <source>
        <dbReference type="Pfam" id="PF02931"/>
    </source>
</evidence>
<feature type="region of interest" description="Disordered" evidence="11">
    <location>
        <begin position="354"/>
        <end position="373"/>
    </location>
</feature>
<dbReference type="AlphaFoldDB" id="A0AAQ4ECG2"/>
<keyword evidence="6 13" id="KW-0732">Signal</keyword>
<proteinExistence type="predicted"/>
<dbReference type="InterPro" id="IPR036719">
    <property type="entry name" value="Neuro-gated_channel_TM_sf"/>
</dbReference>
<dbReference type="GO" id="GO:0099095">
    <property type="term" value="F:ligand-gated monoatomic anion channel activity"/>
    <property type="evidence" value="ECO:0007669"/>
    <property type="project" value="UniProtKB-ARBA"/>
</dbReference>
<evidence type="ECO:0000256" key="8">
    <source>
        <dbReference type="ARBA" id="ARBA00023065"/>
    </source>
</evidence>
<keyword evidence="8" id="KW-0406">Ion transport</keyword>
<keyword evidence="4" id="KW-1003">Cell membrane</keyword>
<organism evidence="16 17">
    <name type="scientific">Amblyomma americanum</name>
    <name type="common">Lone star tick</name>
    <dbReference type="NCBI Taxonomy" id="6943"/>
    <lineage>
        <taxon>Eukaryota</taxon>
        <taxon>Metazoa</taxon>
        <taxon>Ecdysozoa</taxon>
        <taxon>Arthropoda</taxon>
        <taxon>Chelicerata</taxon>
        <taxon>Arachnida</taxon>
        <taxon>Acari</taxon>
        <taxon>Parasitiformes</taxon>
        <taxon>Ixodida</taxon>
        <taxon>Ixodoidea</taxon>
        <taxon>Ixodidae</taxon>
        <taxon>Amblyomminae</taxon>
        <taxon>Amblyomma</taxon>
    </lineage>
</organism>
<dbReference type="SUPFAM" id="SSF90112">
    <property type="entry name" value="Neurotransmitter-gated ion-channel transmembrane pore"/>
    <property type="match status" value="1"/>
</dbReference>
<evidence type="ECO:0000256" key="3">
    <source>
        <dbReference type="ARBA" id="ARBA00022448"/>
    </source>
</evidence>
<feature type="transmembrane region" description="Helical" evidence="12">
    <location>
        <begin position="261"/>
        <end position="281"/>
    </location>
</feature>
<feature type="transmembrane region" description="Helical" evidence="12">
    <location>
        <begin position="293"/>
        <end position="313"/>
    </location>
</feature>
<dbReference type="GO" id="GO:0004888">
    <property type="term" value="F:transmembrane signaling receptor activity"/>
    <property type="evidence" value="ECO:0007669"/>
    <property type="project" value="InterPro"/>
</dbReference>
<keyword evidence="3" id="KW-0813">Transport</keyword>
<dbReference type="PRINTS" id="PR00252">
    <property type="entry name" value="NRIONCHANNEL"/>
</dbReference>
<evidence type="ECO:0000256" key="4">
    <source>
        <dbReference type="ARBA" id="ARBA00022475"/>
    </source>
</evidence>
<evidence type="ECO:0008006" key="18">
    <source>
        <dbReference type="Google" id="ProtNLM"/>
    </source>
</evidence>
<evidence type="ECO:0000256" key="6">
    <source>
        <dbReference type="ARBA" id="ARBA00022729"/>
    </source>
</evidence>
<dbReference type="InterPro" id="IPR036734">
    <property type="entry name" value="Neur_chan_lig-bd_sf"/>
</dbReference>
<keyword evidence="9 12" id="KW-0472">Membrane</keyword>
<feature type="domain" description="Neurotransmitter-gated ion-channel transmembrane" evidence="15">
    <location>
        <begin position="266"/>
        <end position="359"/>
    </location>
</feature>
<dbReference type="FunFam" id="2.70.170.10:FF:000045">
    <property type="entry name" value="Predicted protein"/>
    <property type="match status" value="1"/>
</dbReference>
<dbReference type="Gene3D" id="2.70.170.10">
    <property type="entry name" value="Neurotransmitter-gated ion-channel ligand-binding domain"/>
    <property type="match status" value="1"/>
</dbReference>
<dbReference type="Pfam" id="PF02932">
    <property type="entry name" value="Neur_chan_memb"/>
    <property type="match status" value="1"/>
</dbReference>
<dbReference type="InterPro" id="IPR038050">
    <property type="entry name" value="Neuro_actylchol_rec"/>
</dbReference>
<keyword evidence="7 12" id="KW-1133">Transmembrane helix</keyword>
<evidence type="ECO:0000313" key="17">
    <source>
        <dbReference type="Proteomes" id="UP001321473"/>
    </source>
</evidence>
<evidence type="ECO:0000256" key="1">
    <source>
        <dbReference type="ARBA" id="ARBA00004141"/>
    </source>
</evidence>
<feature type="signal peptide" evidence="13">
    <location>
        <begin position="1"/>
        <end position="36"/>
    </location>
</feature>
<sequence>MPSWRYMSGRRASKKGSLQWMEAGITFLALVTFCEGQYKVNERNVKTIYDILGDRGRYQRYLHPTGHRNASTSGPLQVSVDIYLRLITAFSDDTMDYDVQFTLRHQWRDERLAFDDSQGASRFVTLPDDSSMWKPDTFFSNEVSGHTHDIVHRNVMVRIYPDGTVQHSLRASMKFWCHMQHENFPFDTQVCHITLASYAYTTDDIVYEWRKGDPVQLSKTLHASNFKMTELTTTQCTSKTRTGAYPCLKASFAFRRNSHDVLIRLFMPCLMMVLVSWIPLWMNARTAALLRQLFSLVVLLAHAVVLAVVNLQLVPRSGATTSADVWTGTCLAFVFLVLLEVTLVDFLQRRERRERKKPEPCKPEPDTVVDGVDTPDSQNVSASARASYWSSIQKFLKKRRSVAEWVDFASRLLFPVAFVLFAIVYRCSYTSNQARVPWSQPTYFGGTVTYL</sequence>
<keyword evidence="5 12" id="KW-0812">Transmembrane</keyword>
<evidence type="ECO:0000313" key="16">
    <source>
        <dbReference type="EMBL" id="KAK8772364.1"/>
    </source>
</evidence>
<evidence type="ECO:0000256" key="9">
    <source>
        <dbReference type="ARBA" id="ARBA00023136"/>
    </source>
</evidence>
<dbReference type="Gene3D" id="1.20.58.390">
    <property type="entry name" value="Neurotransmitter-gated ion-channel transmembrane domain"/>
    <property type="match status" value="1"/>
</dbReference>
<dbReference type="Pfam" id="PF02931">
    <property type="entry name" value="Neur_chan_LBD"/>
    <property type="match status" value="1"/>
</dbReference>
<dbReference type="GO" id="GO:0005886">
    <property type="term" value="C:plasma membrane"/>
    <property type="evidence" value="ECO:0007669"/>
    <property type="project" value="UniProtKB-SubCell"/>
</dbReference>
<dbReference type="GO" id="GO:0005254">
    <property type="term" value="F:chloride channel activity"/>
    <property type="evidence" value="ECO:0007669"/>
    <property type="project" value="UniProtKB-ARBA"/>
</dbReference>
<keyword evidence="17" id="KW-1185">Reference proteome</keyword>
<evidence type="ECO:0000256" key="7">
    <source>
        <dbReference type="ARBA" id="ARBA00022989"/>
    </source>
</evidence>
<name>A0AAQ4ECG2_AMBAM</name>
<dbReference type="SUPFAM" id="SSF63712">
    <property type="entry name" value="Nicotinic receptor ligand binding domain-like"/>
    <property type="match status" value="1"/>
</dbReference>
<evidence type="ECO:0000256" key="11">
    <source>
        <dbReference type="SAM" id="MobiDB-lite"/>
    </source>
</evidence>
<dbReference type="InterPro" id="IPR006028">
    <property type="entry name" value="GABAA/Glycine_rcpt"/>
</dbReference>
<evidence type="ECO:0000256" key="2">
    <source>
        <dbReference type="ARBA" id="ARBA00004236"/>
    </source>
</evidence>
<dbReference type="PANTHER" id="PTHR18945">
    <property type="entry name" value="NEUROTRANSMITTER GATED ION CHANNEL"/>
    <property type="match status" value="1"/>
</dbReference>
<evidence type="ECO:0000256" key="5">
    <source>
        <dbReference type="ARBA" id="ARBA00022692"/>
    </source>
</evidence>
<comment type="subcellular location">
    <subcellularLocation>
        <location evidence="2">Cell membrane</location>
    </subcellularLocation>
    <subcellularLocation>
        <location evidence="1">Membrane</location>
        <topology evidence="1">Multi-pass membrane protein</topology>
    </subcellularLocation>
</comment>
<protein>
    <recommendedName>
        <fullName evidence="18">Glutamate-gated chloride channel</fullName>
    </recommendedName>
</protein>
<feature type="chain" id="PRO_5042852054" description="Glutamate-gated chloride channel" evidence="13">
    <location>
        <begin position="37"/>
        <end position="451"/>
    </location>
</feature>
<dbReference type="CDD" id="cd18993">
    <property type="entry name" value="LGIC_ECD_GluCl"/>
    <property type="match status" value="1"/>
</dbReference>
<feature type="compositionally biased region" description="Basic and acidic residues" evidence="11">
    <location>
        <begin position="354"/>
        <end position="365"/>
    </location>
</feature>
<accession>A0AAQ4ECG2</accession>
<keyword evidence="10" id="KW-0407">Ion channel</keyword>
<feature type="transmembrane region" description="Helical" evidence="12">
    <location>
        <begin position="405"/>
        <end position="425"/>
    </location>
</feature>
<evidence type="ECO:0000256" key="13">
    <source>
        <dbReference type="SAM" id="SignalP"/>
    </source>
</evidence>
<gene>
    <name evidence="16" type="ORF">V5799_024394</name>
</gene>
<evidence type="ECO:0000256" key="10">
    <source>
        <dbReference type="ARBA" id="ARBA00023303"/>
    </source>
</evidence>
<comment type="caution">
    <text evidence="16">The sequence shown here is derived from an EMBL/GenBank/DDBJ whole genome shotgun (WGS) entry which is preliminary data.</text>
</comment>
<dbReference type="InterPro" id="IPR006029">
    <property type="entry name" value="Neurotrans-gated_channel_TM"/>
</dbReference>
<dbReference type="PRINTS" id="PR00253">
    <property type="entry name" value="GABAARECEPTR"/>
</dbReference>
<dbReference type="InterPro" id="IPR006202">
    <property type="entry name" value="Neur_chan_lig-bd"/>
</dbReference>
<dbReference type="EMBL" id="JARKHS020018401">
    <property type="protein sequence ID" value="KAK8772364.1"/>
    <property type="molecule type" value="Genomic_DNA"/>
</dbReference>
<feature type="domain" description="Neurotransmitter-gated ion-channel ligand-binding" evidence="14">
    <location>
        <begin position="55"/>
        <end position="256"/>
    </location>
</feature>
<reference evidence="16 17" key="1">
    <citation type="journal article" date="2023" name="Arcadia Sci">
        <title>De novo assembly of a long-read Amblyomma americanum tick genome.</title>
        <authorList>
            <person name="Chou S."/>
            <person name="Poskanzer K.E."/>
            <person name="Rollins M."/>
            <person name="Thuy-Boun P.S."/>
        </authorList>
    </citation>
    <scope>NUCLEOTIDE SEQUENCE [LARGE SCALE GENOMIC DNA]</scope>
    <source>
        <strain evidence="16">F_SG_1</strain>
        <tissue evidence="16">Salivary glands</tissue>
    </source>
</reference>
<evidence type="ECO:0000256" key="12">
    <source>
        <dbReference type="SAM" id="Phobius"/>
    </source>
</evidence>
<feature type="transmembrane region" description="Helical" evidence="12">
    <location>
        <begin position="325"/>
        <end position="347"/>
    </location>
</feature>
<dbReference type="InterPro" id="IPR006201">
    <property type="entry name" value="Neur_channel"/>
</dbReference>